<reference evidence="2" key="1">
    <citation type="journal article" date="2017" name="Nature">
        <title>The sunflower genome provides insights into oil metabolism, flowering and Asterid evolution.</title>
        <authorList>
            <person name="Badouin H."/>
            <person name="Gouzy J."/>
            <person name="Grassa C.J."/>
            <person name="Murat F."/>
            <person name="Staton S.E."/>
            <person name="Cottret L."/>
            <person name="Lelandais-Briere C."/>
            <person name="Owens G.L."/>
            <person name="Carrere S."/>
            <person name="Mayjonade B."/>
            <person name="Legrand L."/>
            <person name="Gill N."/>
            <person name="Kane N.C."/>
            <person name="Bowers J.E."/>
            <person name="Hubner S."/>
            <person name="Bellec A."/>
            <person name="Berard A."/>
            <person name="Berges H."/>
            <person name="Blanchet N."/>
            <person name="Boniface M.C."/>
            <person name="Brunel D."/>
            <person name="Catrice O."/>
            <person name="Chaidir N."/>
            <person name="Claudel C."/>
            <person name="Donnadieu C."/>
            <person name="Faraut T."/>
            <person name="Fievet G."/>
            <person name="Helmstetter N."/>
            <person name="King M."/>
            <person name="Knapp S.J."/>
            <person name="Lai Z."/>
            <person name="Le Paslier M.C."/>
            <person name="Lippi Y."/>
            <person name="Lorenzon L."/>
            <person name="Mandel J.R."/>
            <person name="Marage G."/>
            <person name="Marchand G."/>
            <person name="Marquand E."/>
            <person name="Bret-Mestries E."/>
            <person name="Morien E."/>
            <person name="Nambeesan S."/>
            <person name="Nguyen T."/>
            <person name="Pegot-Espagnet P."/>
            <person name="Pouilly N."/>
            <person name="Raftis F."/>
            <person name="Sallet E."/>
            <person name="Schiex T."/>
            <person name="Thomas J."/>
            <person name="Vandecasteele C."/>
            <person name="Vares D."/>
            <person name="Vear F."/>
            <person name="Vautrin S."/>
            <person name="Crespi M."/>
            <person name="Mangin B."/>
            <person name="Burke J.M."/>
            <person name="Salse J."/>
            <person name="Munos S."/>
            <person name="Vincourt P."/>
            <person name="Rieseberg L.H."/>
            <person name="Langlade N.B."/>
        </authorList>
    </citation>
    <scope>NUCLEOTIDE SEQUENCE [LARGE SCALE GENOMIC DNA]</scope>
    <source>
        <strain evidence="2">cv. SF193</strain>
    </source>
</reference>
<organism evidence="1 2">
    <name type="scientific">Helianthus annuus</name>
    <name type="common">Common sunflower</name>
    <dbReference type="NCBI Taxonomy" id="4232"/>
    <lineage>
        <taxon>Eukaryota</taxon>
        <taxon>Viridiplantae</taxon>
        <taxon>Streptophyta</taxon>
        <taxon>Embryophyta</taxon>
        <taxon>Tracheophyta</taxon>
        <taxon>Spermatophyta</taxon>
        <taxon>Magnoliopsida</taxon>
        <taxon>eudicotyledons</taxon>
        <taxon>Gunneridae</taxon>
        <taxon>Pentapetalae</taxon>
        <taxon>asterids</taxon>
        <taxon>campanulids</taxon>
        <taxon>Asterales</taxon>
        <taxon>Asteraceae</taxon>
        <taxon>Asteroideae</taxon>
        <taxon>Heliantheae alliance</taxon>
        <taxon>Heliantheae</taxon>
        <taxon>Helianthus</taxon>
    </lineage>
</organism>
<sequence length="63" mass="6734">MGFCGGPQICGGSSDLWRWGSVVSSLSPSDSSLILCHRQMRTSSSKPWWCRTAGNEAGTRLGS</sequence>
<dbReference type="Proteomes" id="UP000215914">
    <property type="component" value="Chromosome 12"/>
</dbReference>
<dbReference type="AlphaFoldDB" id="A0A251T4Z6"/>
<name>A0A251T4Z6_HELAN</name>
<dbReference type="EMBL" id="CM007901">
    <property type="protein sequence ID" value="OTG05732.1"/>
    <property type="molecule type" value="Genomic_DNA"/>
</dbReference>
<dbReference type="InParanoid" id="A0A251T4Z6"/>
<accession>A0A251T4Z6</accession>
<keyword evidence="2" id="KW-1185">Reference proteome</keyword>
<evidence type="ECO:0000313" key="2">
    <source>
        <dbReference type="Proteomes" id="UP000215914"/>
    </source>
</evidence>
<proteinExistence type="predicted"/>
<gene>
    <name evidence="1" type="ORF">HannXRQ_Chr12g0376881</name>
</gene>
<protein>
    <submittedName>
        <fullName evidence="1">Uncharacterized protein</fullName>
    </submittedName>
</protein>
<evidence type="ECO:0000313" key="1">
    <source>
        <dbReference type="EMBL" id="OTG05732.1"/>
    </source>
</evidence>